<feature type="region of interest" description="Disordered" evidence="1">
    <location>
        <begin position="122"/>
        <end position="143"/>
    </location>
</feature>
<reference evidence="2 3" key="1">
    <citation type="submission" date="2020-08" db="EMBL/GenBank/DDBJ databases">
        <title>Genomic Encyclopedia of Type Strains, Phase IV (KMG-IV): sequencing the most valuable type-strain genomes for metagenomic binning, comparative biology and taxonomic classification.</title>
        <authorList>
            <person name="Goeker M."/>
        </authorList>
    </citation>
    <scope>NUCLEOTIDE SEQUENCE [LARGE SCALE GENOMIC DNA]</scope>
    <source>
        <strain evidence="2 3">DSM 22368</strain>
    </source>
</reference>
<proteinExistence type="predicted"/>
<evidence type="ECO:0000313" key="3">
    <source>
        <dbReference type="Proteomes" id="UP000528457"/>
    </source>
</evidence>
<dbReference type="RefSeq" id="WP_166848120.1">
    <property type="nucleotide sequence ID" value="NZ_JAAONY010000003.1"/>
</dbReference>
<dbReference type="AlphaFoldDB" id="A0A7X0JW51"/>
<protein>
    <submittedName>
        <fullName evidence="2">Uncharacterized protein</fullName>
    </submittedName>
</protein>
<evidence type="ECO:0000256" key="1">
    <source>
        <dbReference type="SAM" id="MobiDB-lite"/>
    </source>
</evidence>
<feature type="region of interest" description="Disordered" evidence="1">
    <location>
        <begin position="160"/>
        <end position="180"/>
    </location>
</feature>
<dbReference type="EMBL" id="JACHHT010000003">
    <property type="protein sequence ID" value="MBB6523347.1"/>
    <property type="molecule type" value="Genomic_DNA"/>
</dbReference>
<keyword evidence="3" id="KW-1185">Reference proteome</keyword>
<dbReference type="InParanoid" id="A0A7X0JW51"/>
<name>A0A7X0JW51_9GAMM</name>
<dbReference type="Proteomes" id="UP000528457">
    <property type="component" value="Unassembled WGS sequence"/>
</dbReference>
<feature type="compositionally biased region" description="Polar residues" evidence="1">
    <location>
        <begin position="171"/>
        <end position="180"/>
    </location>
</feature>
<accession>A0A7X0JW51</accession>
<organism evidence="2 3">
    <name type="scientific">Pseudoteredinibacter isoporae</name>
    <dbReference type="NCBI Taxonomy" id="570281"/>
    <lineage>
        <taxon>Bacteria</taxon>
        <taxon>Pseudomonadati</taxon>
        <taxon>Pseudomonadota</taxon>
        <taxon>Gammaproteobacteria</taxon>
        <taxon>Cellvibrionales</taxon>
        <taxon>Cellvibrionaceae</taxon>
        <taxon>Pseudoteredinibacter</taxon>
    </lineage>
</organism>
<feature type="compositionally biased region" description="Polar residues" evidence="1">
    <location>
        <begin position="125"/>
        <end position="142"/>
    </location>
</feature>
<evidence type="ECO:0000313" key="2">
    <source>
        <dbReference type="EMBL" id="MBB6523347.1"/>
    </source>
</evidence>
<comment type="caution">
    <text evidence="2">The sequence shown here is derived from an EMBL/GenBank/DDBJ whole genome shotgun (WGS) entry which is preliminary data.</text>
</comment>
<gene>
    <name evidence="2" type="ORF">HNR48_003649</name>
</gene>
<sequence length="258" mass="28676">MQLEQSDLLSTDELSLDQAAALNLPVFSVSSENNTQSIPPQDKLISAWDGPALFSSLATFGIFISLAFLSQPEFDNSPPKTTLSVSLNAPQANSEPIIVEPEKTLPDVKPEVKPEVIPKNEAITEPQTENAKEAQQTESPPTAVTKAIDYSLIQSIIDSEPADNNPLGAETQKNTGPHNTVFDNKFRQYLHSEELKAFNRRRESVDIGNYRNSEGEHFSDGNGNCFKIIDNQGETMWVRKTCLKKQKRETEFGRLKLN</sequence>